<dbReference type="Proteomes" id="UP000485058">
    <property type="component" value="Unassembled WGS sequence"/>
</dbReference>
<dbReference type="AlphaFoldDB" id="A0A699YM08"/>
<sequence>MAGPSPSPPASKSTTAALLPAATHCQDAENDIASPTCSFGAHLSRLTWTLTSGQTYWLAVSP</sequence>
<name>A0A699YM08_HAELA</name>
<evidence type="ECO:0000313" key="1">
    <source>
        <dbReference type="EMBL" id="GFH07864.1"/>
    </source>
</evidence>
<keyword evidence="2" id="KW-1185">Reference proteome</keyword>
<gene>
    <name evidence="1" type="ORF">HaLaN_02728</name>
</gene>
<reference evidence="1 2" key="1">
    <citation type="submission" date="2020-02" db="EMBL/GenBank/DDBJ databases">
        <title>Draft genome sequence of Haematococcus lacustris strain NIES-144.</title>
        <authorList>
            <person name="Morimoto D."/>
            <person name="Nakagawa S."/>
            <person name="Yoshida T."/>
            <person name="Sawayama S."/>
        </authorList>
    </citation>
    <scope>NUCLEOTIDE SEQUENCE [LARGE SCALE GENOMIC DNA]</scope>
    <source>
        <strain evidence="1 2">NIES-144</strain>
    </source>
</reference>
<protein>
    <submittedName>
        <fullName evidence="1">Uncharacterized protein</fullName>
    </submittedName>
</protein>
<dbReference type="EMBL" id="BLLF01000121">
    <property type="protein sequence ID" value="GFH07864.1"/>
    <property type="molecule type" value="Genomic_DNA"/>
</dbReference>
<proteinExistence type="predicted"/>
<accession>A0A699YM08</accession>
<evidence type="ECO:0000313" key="2">
    <source>
        <dbReference type="Proteomes" id="UP000485058"/>
    </source>
</evidence>
<comment type="caution">
    <text evidence="1">The sequence shown here is derived from an EMBL/GenBank/DDBJ whole genome shotgun (WGS) entry which is preliminary data.</text>
</comment>
<organism evidence="1 2">
    <name type="scientific">Haematococcus lacustris</name>
    <name type="common">Green alga</name>
    <name type="synonym">Haematococcus pluvialis</name>
    <dbReference type="NCBI Taxonomy" id="44745"/>
    <lineage>
        <taxon>Eukaryota</taxon>
        <taxon>Viridiplantae</taxon>
        <taxon>Chlorophyta</taxon>
        <taxon>core chlorophytes</taxon>
        <taxon>Chlorophyceae</taxon>
        <taxon>CS clade</taxon>
        <taxon>Chlamydomonadales</taxon>
        <taxon>Haematococcaceae</taxon>
        <taxon>Haematococcus</taxon>
    </lineage>
</organism>